<accession>A0A7W7RMW1</accession>
<comment type="caution">
    <text evidence="3">The sequence shown here is derived from an EMBL/GenBank/DDBJ whole genome shotgun (WGS) entry which is preliminary data.</text>
</comment>
<keyword evidence="4" id="KW-1185">Reference proteome</keyword>
<keyword evidence="2" id="KW-1133">Transmembrane helix</keyword>
<dbReference type="RefSeq" id="WP_184584633.1">
    <property type="nucleotide sequence ID" value="NZ_JACHJT010000002.1"/>
</dbReference>
<reference evidence="3 4" key="1">
    <citation type="submission" date="2020-08" db="EMBL/GenBank/DDBJ databases">
        <title>Sequencing the genomes of 1000 actinobacteria strains.</title>
        <authorList>
            <person name="Klenk H.-P."/>
        </authorList>
    </citation>
    <scope>NUCLEOTIDE SEQUENCE [LARGE SCALE GENOMIC DNA]</scope>
    <source>
        <strain evidence="3 4">DSM 102030</strain>
    </source>
</reference>
<evidence type="ECO:0000256" key="1">
    <source>
        <dbReference type="SAM" id="MobiDB-lite"/>
    </source>
</evidence>
<dbReference type="EMBL" id="JACHJT010000002">
    <property type="protein sequence ID" value="MBB4934909.1"/>
    <property type="molecule type" value="Genomic_DNA"/>
</dbReference>
<evidence type="ECO:0000313" key="4">
    <source>
        <dbReference type="Proteomes" id="UP000523007"/>
    </source>
</evidence>
<feature type="region of interest" description="Disordered" evidence="1">
    <location>
        <begin position="50"/>
        <end position="82"/>
    </location>
</feature>
<organism evidence="3 4">
    <name type="scientific">Lipingzhangella halophila</name>
    <dbReference type="NCBI Taxonomy" id="1783352"/>
    <lineage>
        <taxon>Bacteria</taxon>
        <taxon>Bacillati</taxon>
        <taxon>Actinomycetota</taxon>
        <taxon>Actinomycetes</taxon>
        <taxon>Streptosporangiales</taxon>
        <taxon>Nocardiopsidaceae</taxon>
        <taxon>Lipingzhangella</taxon>
    </lineage>
</organism>
<feature type="transmembrane region" description="Helical" evidence="2">
    <location>
        <begin position="12"/>
        <end position="40"/>
    </location>
</feature>
<protein>
    <recommendedName>
        <fullName evidence="5">Glycine zipper family protein</fullName>
    </recommendedName>
</protein>
<dbReference type="AlphaFoldDB" id="A0A7W7RMW1"/>
<evidence type="ECO:0008006" key="5">
    <source>
        <dbReference type="Google" id="ProtNLM"/>
    </source>
</evidence>
<evidence type="ECO:0000256" key="2">
    <source>
        <dbReference type="SAM" id="Phobius"/>
    </source>
</evidence>
<evidence type="ECO:0000313" key="3">
    <source>
        <dbReference type="EMBL" id="MBB4934909.1"/>
    </source>
</evidence>
<keyword evidence="2" id="KW-0812">Transmembrane</keyword>
<keyword evidence="2" id="KW-0472">Membrane</keyword>
<sequence length="82" mass="8140">MWSRPGSWFGAFIGVAMGFAVGISMGSVLAGIAVGIGLAVAMGLAFQDSAGTPDSERVQDAKTGSLESGPQGPGNRGRPDAS</sequence>
<proteinExistence type="predicted"/>
<name>A0A7W7RMW1_9ACTN</name>
<dbReference type="Proteomes" id="UP000523007">
    <property type="component" value="Unassembled WGS sequence"/>
</dbReference>
<gene>
    <name evidence="3" type="ORF">F4561_005803</name>
</gene>